<evidence type="ECO:0000313" key="2">
    <source>
        <dbReference type="EMBL" id="AEH24752.1"/>
    </source>
</evidence>
<evidence type="ECO:0000313" key="3">
    <source>
        <dbReference type="Proteomes" id="UP000008386"/>
    </source>
</evidence>
<dbReference type="HOGENOM" id="CLU_098181_0_0_2"/>
<dbReference type="eggNOG" id="arCOG05786">
    <property type="taxonomic scope" value="Archaea"/>
</dbReference>
<keyword evidence="1" id="KW-0472">Membrane</keyword>
<evidence type="ECO:0008006" key="4">
    <source>
        <dbReference type="Google" id="ProtNLM"/>
    </source>
</evidence>
<dbReference type="STRING" id="529709.PYCH_10710"/>
<protein>
    <recommendedName>
        <fullName evidence="4">DUF2101 domain-containing protein</fullName>
    </recommendedName>
</protein>
<evidence type="ECO:0000256" key="1">
    <source>
        <dbReference type="SAM" id="Phobius"/>
    </source>
</evidence>
<name>F8AES0_PYRYC</name>
<gene>
    <name evidence="2" type="ordered locus">PYCH_10710</name>
</gene>
<dbReference type="Pfam" id="PF09874">
    <property type="entry name" value="DUF2101"/>
    <property type="match status" value="1"/>
</dbReference>
<dbReference type="EMBL" id="CP002779">
    <property type="protein sequence ID" value="AEH24752.1"/>
    <property type="molecule type" value="Genomic_DNA"/>
</dbReference>
<organism evidence="2 3">
    <name type="scientific">Pyrococcus yayanosii (strain CH1 / JCM 16557)</name>
    <dbReference type="NCBI Taxonomy" id="529709"/>
    <lineage>
        <taxon>Archaea</taxon>
        <taxon>Methanobacteriati</taxon>
        <taxon>Methanobacteriota</taxon>
        <taxon>Thermococci</taxon>
        <taxon>Thermococcales</taxon>
        <taxon>Thermococcaceae</taxon>
        <taxon>Pyrococcus</taxon>
    </lineage>
</organism>
<keyword evidence="1" id="KW-1133">Transmembrane helix</keyword>
<proteinExistence type="predicted"/>
<dbReference type="GeneID" id="10837645"/>
<dbReference type="OrthoDB" id="86267at2157"/>
<keyword evidence="3" id="KW-1185">Reference proteome</keyword>
<dbReference type="RefSeq" id="WP_013905808.1">
    <property type="nucleotide sequence ID" value="NC_015680.1"/>
</dbReference>
<feature type="transmembrane region" description="Helical" evidence="1">
    <location>
        <begin position="113"/>
        <end position="135"/>
    </location>
</feature>
<feature type="transmembrane region" description="Helical" evidence="1">
    <location>
        <begin position="141"/>
        <end position="160"/>
    </location>
</feature>
<dbReference type="Proteomes" id="UP000008386">
    <property type="component" value="Chromosome"/>
</dbReference>
<reference evidence="2 3" key="1">
    <citation type="journal article" date="2011" name="J. Bacteriol.">
        <title>Complete genome sequence of the obligate piezophilic hyperthermophilic archaeon Pyrococcus yayanosii CH1.</title>
        <authorList>
            <person name="Jun X."/>
            <person name="Lupeng L."/>
            <person name="Minjuan X."/>
            <person name="Oger P."/>
            <person name="Fengping W."/>
            <person name="Jebbar M."/>
            <person name="Xiang X."/>
        </authorList>
    </citation>
    <scope>NUCLEOTIDE SEQUENCE [LARGE SCALE GENOMIC DNA]</scope>
    <source>
        <strain evidence="3">CH1 / JCM 16557</strain>
    </source>
</reference>
<accession>F8AES0</accession>
<keyword evidence="1" id="KW-0812">Transmembrane</keyword>
<dbReference type="InterPro" id="IPR018663">
    <property type="entry name" value="DUF2101_membrane"/>
</dbReference>
<dbReference type="AlphaFoldDB" id="F8AES0"/>
<sequence>MRFEDFLYSIGELTVDIAKRFESIIKDLLRPEPKDTPPNFRILRKLVKKDLSIHELISLKLQITFLIYLFINLLIVVFSPSLLVPVAILYFIYLRSLLMRTKNFIIEPEPYRAFYYSISLLTFMAFLGYVVLRGLNVRPQYYYGYLAGVFITVLGFRHVFRSKYGRDYTYGVVEEIKDGAVRVFVHDDIAANVKPGYYWVDAPSDVPRGAVVKLLVEERPLRGAVPRKIIEVYSSSQTSTEPKEQRE</sequence>
<feature type="transmembrane region" description="Helical" evidence="1">
    <location>
        <begin position="65"/>
        <end position="92"/>
    </location>
</feature>
<dbReference type="KEGG" id="pya:PYCH_10710"/>